<dbReference type="RefSeq" id="WP_201918667.1">
    <property type="nucleotide sequence ID" value="NZ_BAABAX010000005.1"/>
</dbReference>
<dbReference type="AlphaFoldDB" id="A0A937D5Q4"/>
<dbReference type="PANTHER" id="PTHR38590">
    <property type="entry name" value="BLL0828 PROTEIN"/>
    <property type="match status" value="1"/>
</dbReference>
<gene>
    <name evidence="2" type="ORF">JJQ60_08530</name>
</gene>
<dbReference type="InterPro" id="IPR047216">
    <property type="entry name" value="Endonuclease_DUF559_bact"/>
</dbReference>
<protein>
    <submittedName>
        <fullName evidence="2">DUF559 domain-containing protein</fullName>
    </submittedName>
</protein>
<name>A0A937D5Q4_9FLAO</name>
<evidence type="ECO:0000259" key="1">
    <source>
        <dbReference type="Pfam" id="PF04480"/>
    </source>
</evidence>
<feature type="domain" description="DUF559" evidence="1">
    <location>
        <begin position="36"/>
        <end position="111"/>
    </location>
</feature>
<evidence type="ECO:0000313" key="3">
    <source>
        <dbReference type="Proteomes" id="UP000651057"/>
    </source>
</evidence>
<dbReference type="EMBL" id="JAERQJ010000003">
    <property type="protein sequence ID" value="MBL0683559.1"/>
    <property type="molecule type" value="Genomic_DNA"/>
</dbReference>
<comment type="caution">
    <text evidence="2">The sequence shown here is derived from an EMBL/GenBank/DDBJ whole genome shotgun (WGS) entry which is preliminary data.</text>
</comment>
<evidence type="ECO:0000313" key="2">
    <source>
        <dbReference type="EMBL" id="MBL0683559.1"/>
    </source>
</evidence>
<sequence length="127" mass="14967">MSSQIVPLYQKAPEEVIRHSLNNTTKTIDILELELQKKGYYFIKNQKIGRYNFDFYCSELRIAIEIDGYAHEFSEIHNQDAPKKLFISSLDITVLRFTDYQILIDMDEVFRILKGQIESSITHQYVV</sequence>
<dbReference type="Pfam" id="PF04480">
    <property type="entry name" value="DUF559"/>
    <property type="match status" value="1"/>
</dbReference>
<accession>A0A937D5Q4</accession>
<dbReference type="Gene3D" id="3.40.960.10">
    <property type="entry name" value="VSR Endonuclease"/>
    <property type="match status" value="1"/>
</dbReference>
<dbReference type="InterPro" id="IPR011335">
    <property type="entry name" value="Restrct_endonuc-II-like"/>
</dbReference>
<proteinExistence type="predicted"/>
<keyword evidence="3" id="KW-1185">Reference proteome</keyword>
<organism evidence="2 3">
    <name type="scientific">Aquimarina mytili</name>
    <dbReference type="NCBI Taxonomy" id="874423"/>
    <lineage>
        <taxon>Bacteria</taxon>
        <taxon>Pseudomonadati</taxon>
        <taxon>Bacteroidota</taxon>
        <taxon>Flavobacteriia</taxon>
        <taxon>Flavobacteriales</taxon>
        <taxon>Flavobacteriaceae</taxon>
        <taxon>Aquimarina</taxon>
    </lineage>
</organism>
<reference evidence="2" key="1">
    <citation type="submission" date="2021-01" db="EMBL/GenBank/DDBJ databases">
        <authorList>
            <person name="Zhong Y.L."/>
        </authorList>
    </citation>
    <scope>NUCLEOTIDE SEQUENCE</scope>
    <source>
        <strain evidence="2">KCTC 23302</strain>
    </source>
</reference>
<dbReference type="PANTHER" id="PTHR38590:SF1">
    <property type="entry name" value="BLL0828 PROTEIN"/>
    <property type="match status" value="1"/>
</dbReference>
<dbReference type="Proteomes" id="UP000651057">
    <property type="component" value="Unassembled WGS sequence"/>
</dbReference>
<dbReference type="SUPFAM" id="SSF52980">
    <property type="entry name" value="Restriction endonuclease-like"/>
    <property type="match status" value="1"/>
</dbReference>
<dbReference type="InterPro" id="IPR007569">
    <property type="entry name" value="DUF559"/>
</dbReference>